<keyword evidence="5" id="KW-1185">Reference proteome</keyword>
<evidence type="ECO:0000259" key="3">
    <source>
        <dbReference type="Pfam" id="PF13349"/>
    </source>
</evidence>
<comment type="caution">
    <text evidence="4">The sequence shown here is derived from an EMBL/GenBank/DDBJ whole genome shotgun (WGS) entry which is preliminary data.</text>
</comment>
<keyword evidence="2" id="KW-0732">Signal</keyword>
<dbReference type="PANTHER" id="PTHR34094">
    <property type="match status" value="1"/>
</dbReference>
<dbReference type="PROSITE" id="PS51257">
    <property type="entry name" value="PROKAR_LIPOPROTEIN"/>
    <property type="match status" value="1"/>
</dbReference>
<dbReference type="Pfam" id="PF13349">
    <property type="entry name" value="DUF4097"/>
    <property type="match status" value="1"/>
</dbReference>
<feature type="compositionally biased region" description="Low complexity" evidence="1">
    <location>
        <begin position="146"/>
        <end position="155"/>
    </location>
</feature>
<accession>A0A918PI71</accession>
<reference evidence="4" key="1">
    <citation type="journal article" date="2014" name="Int. J. Syst. Evol. Microbiol.">
        <title>Complete genome sequence of Corynebacterium casei LMG S-19264T (=DSM 44701T), isolated from a smear-ripened cheese.</title>
        <authorList>
            <consortium name="US DOE Joint Genome Institute (JGI-PGF)"/>
            <person name="Walter F."/>
            <person name="Albersmeier A."/>
            <person name="Kalinowski J."/>
            <person name="Ruckert C."/>
        </authorList>
    </citation>
    <scope>NUCLEOTIDE SEQUENCE</scope>
    <source>
        <strain evidence="4">JCM 4815</strain>
    </source>
</reference>
<reference evidence="4" key="2">
    <citation type="submission" date="2020-09" db="EMBL/GenBank/DDBJ databases">
        <authorList>
            <person name="Sun Q."/>
            <person name="Ohkuma M."/>
        </authorList>
    </citation>
    <scope>NUCLEOTIDE SEQUENCE</scope>
    <source>
        <strain evidence="4">JCM 4815</strain>
    </source>
</reference>
<feature type="region of interest" description="Disordered" evidence="1">
    <location>
        <begin position="146"/>
        <end position="182"/>
    </location>
</feature>
<dbReference type="InterPro" id="IPR025164">
    <property type="entry name" value="Toastrack_DUF4097"/>
</dbReference>
<evidence type="ECO:0000256" key="1">
    <source>
        <dbReference type="SAM" id="MobiDB-lite"/>
    </source>
</evidence>
<dbReference type="AlphaFoldDB" id="A0A918PI71"/>
<evidence type="ECO:0000313" key="5">
    <source>
        <dbReference type="Proteomes" id="UP000622166"/>
    </source>
</evidence>
<proteinExistence type="predicted"/>
<dbReference type="RefSeq" id="WP_189859756.1">
    <property type="nucleotide sequence ID" value="NZ_BMVW01000005.1"/>
</dbReference>
<evidence type="ECO:0000256" key="2">
    <source>
        <dbReference type="SAM" id="SignalP"/>
    </source>
</evidence>
<feature type="signal peptide" evidence="2">
    <location>
        <begin position="1"/>
        <end position="27"/>
    </location>
</feature>
<keyword evidence="4" id="KW-0449">Lipoprotein</keyword>
<protein>
    <submittedName>
        <fullName evidence="4">Lipoprotein</fullName>
    </submittedName>
</protein>
<feature type="chain" id="PRO_5039277898" evidence="2">
    <location>
        <begin position="28"/>
        <end position="272"/>
    </location>
</feature>
<gene>
    <name evidence="4" type="ORF">GCM10010365_33620</name>
</gene>
<feature type="compositionally biased region" description="Low complexity" evidence="1">
    <location>
        <begin position="162"/>
        <end position="174"/>
    </location>
</feature>
<dbReference type="EMBL" id="BMVW01000005">
    <property type="protein sequence ID" value="GGZ11362.1"/>
    <property type="molecule type" value="Genomic_DNA"/>
</dbReference>
<organism evidence="4 5">
    <name type="scientific">Streptomyces poonensis</name>
    <dbReference type="NCBI Taxonomy" id="68255"/>
    <lineage>
        <taxon>Bacteria</taxon>
        <taxon>Bacillati</taxon>
        <taxon>Actinomycetota</taxon>
        <taxon>Actinomycetes</taxon>
        <taxon>Kitasatosporales</taxon>
        <taxon>Streptomycetaceae</taxon>
        <taxon>Streptomyces</taxon>
    </lineage>
</organism>
<dbReference type="PANTHER" id="PTHR34094:SF1">
    <property type="entry name" value="PROTEIN FAM185A"/>
    <property type="match status" value="1"/>
</dbReference>
<name>A0A918PI71_9ACTN</name>
<sequence length="272" mass="28437">MARTVRARAVAVAGVVAVLMGSVAACGADASDDSAPEQRSFALQGRTLTVDSDDSALELVPADVDEVKVTRWFEGRVVLGGDPEVSWEMADDRLELRLRCSGLVADCAARHRIEVPRGVAVTVRDGDGSVTAKGFEEALNIRTGDGSVRVSDSSGPLEVRTGDGSVRVSDSSGSLEMHSGDGSVRAEGIEARSVRASTEDGSVRIELGVVPDVVEARSGDGSIDVGLPRDTYRVTTESADGSVDVSVPRDESSDHVVTARTQDGSVRVRTAN</sequence>
<dbReference type="Proteomes" id="UP000622166">
    <property type="component" value="Unassembled WGS sequence"/>
</dbReference>
<evidence type="ECO:0000313" key="4">
    <source>
        <dbReference type="EMBL" id="GGZ11362.1"/>
    </source>
</evidence>
<feature type="domain" description="DUF4097" evidence="3">
    <location>
        <begin position="137"/>
        <end position="270"/>
    </location>
</feature>